<dbReference type="OrthoDB" id="31125at2157"/>
<evidence type="ECO:0000256" key="12">
    <source>
        <dbReference type="RuleBase" id="RU003514"/>
    </source>
</evidence>
<accession>A0A8J8B5F1</accession>
<keyword evidence="8 11" id="KW-0460">Magnesium</keyword>
<dbReference type="GO" id="GO:0006269">
    <property type="term" value="P:DNA replication, synthesis of primer"/>
    <property type="evidence" value="ECO:0007669"/>
    <property type="project" value="UniProtKB-UniRule"/>
</dbReference>
<keyword evidence="9 11" id="KW-0804">Transcription</keyword>
<sequence>MKPATVEFLRNRFSDYYAGRIPKTAPLRVPEALSQREWGFMFFETRSTPGMRRHLSFTTQDELFSYFRSMTPAHVYYSTAYYEHPAAPVMDEKEWGGADLIFDLDADHILRGPYDQMLSRVKEELFKLIGMLSDDCGIDPERELSIVFSGGRGYHIHLSSIALRSWKSAERRELVNYVCGTGLSPSLLLSHPDWPDRGWRLRLKKAVSETLHAIGSVPPDEQVGLLSSVRGVSPQGAGSFLKRRASLLRSIDSNDYSFCIHDRVMQAMFADPESILITKIQEQAALADEPVTTDIRRLIRHPSSLHGGSGFRVTPLDVREVDDFDPLIDAVVFSERTVRVESSFALEMPILGNCYTVEKGMNTVPEALAIFLCSRGIAEYGGGVS</sequence>
<dbReference type="EC" id="2.7.7.-" evidence="11"/>
<evidence type="ECO:0000256" key="11">
    <source>
        <dbReference type="HAMAP-Rule" id="MF_00700"/>
    </source>
</evidence>
<evidence type="ECO:0000256" key="2">
    <source>
        <dbReference type="ARBA" id="ARBA00022478"/>
    </source>
</evidence>
<dbReference type="GO" id="GO:0046872">
    <property type="term" value="F:metal ion binding"/>
    <property type="evidence" value="ECO:0007669"/>
    <property type="project" value="UniProtKB-KW"/>
</dbReference>
<keyword evidence="7 11" id="KW-0479">Metal-binding</keyword>
<keyword evidence="2 11" id="KW-0240">DNA-directed RNA polymerase</keyword>
<dbReference type="GO" id="GO:0003899">
    <property type="term" value="F:DNA-directed RNA polymerase activity"/>
    <property type="evidence" value="ECO:0007669"/>
    <property type="project" value="UniProtKB-UniRule"/>
</dbReference>
<keyword evidence="5 11" id="KW-0548">Nucleotidyltransferase</keyword>
<evidence type="ECO:0000256" key="7">
    <source>
        <dbReference type="ARBA" id="ARBA00022723"/>
    </source>
</evidence>
<dbReference type="CDD" id="cd04860">
    <property type="entry name" value="AE_Prim_S"/>
    <property type="match status" value="1"/>
</dbReference>
<keyword evidence="3 11" id="KW-0639">Primosome</keyword>
<keyword evidence="10 11" id="KW-0464">Manganese</keyword>
<comment type="cofactor">
    <cofactor evidence="11">
        <name>Mg(2+)</name>
        <dbReference type="ChEBI" id="CHEBI:18420"/>
    </cofactor>
    <cofactor evidence="11">
        <name>Mn(2+)</name>
        <dbReference type="ChEBI" id="CHEBI:29035"/>
    </cofactor>
</comment>
<evidence type="ECO:0000256" key="3">
    <source>
        <dbReference type="ARBA" id="ARBA00022515"/>
    </source>
</evidence>
<dbReference type="RefSeq" id="WP_211531475.1">
    <property type="nucleotide sequence ID" value="NZ_JWHL01000018.1"/>
</dbReference>
<evidence type="ECO:0000256" key="5">
    <source>
        <dbReference type="ARBA" id="ARBA00022695"/>
    </source>
</evidence>
<evidence type="ECO:0000313" key="15">
    <source>
        <dbReference type="Proteomes" id="UP000730161"/>
    </source>
</evidence>
<evidence type="ECO:0000256" key="9">
    <source>
        <dbReference type="ARBA" id="ARBA00023163"/>
    </source>
</evidence>
<evidence type="ECO:0000256" key="13">
    <source>
        <dbReference type="RuleBase" id="RU004224"/>
    </source>
</evidence>
<dbReference type="AlphaFoldDB" id="A0A8J8B5F1"/>
<dbReference type="GO" id="GO:0000428">
    <property type="term" value="C:DNA-directed RNA polymerase complex"/>
    <property type="evidence" value="ECO:0007669"/>
    <property type="project" value="UniProtKB-KW"/>
</dbReference>
<dbReference type="InterPro" id="IPR023639">
    <property type="entry name" value="DNA_primase_ssu_PriS"/>
</dbReference>
<feature type="active site" evidence="11">
    <location>
        <position position="288"/>
    </location>
</feature>
<dbReference type="PANTHER" id="PTHR10536">
    <property type="entry name" value="DNA PRIMASE SMALL SUBUNIT"/>
    <property type="match status" value="1"/>
</dbReference>
<evidence type="ECO:0000313" key="14">
    <source>
        <dbReference type="EMBL" id="MBR1369731.1"/>
    </source>
</evidence>
<dbReference type="HAMAP" id="MF_00700">
    <property type="entry name" value="DNA_primase_sml_arc"/>
    <property type="match status" value="1"/>
</dbReference>
<dbReference type="SUPFAM" id="SSF56747">
    <property type="entry name" value="Prim-pol domain"/>
    <property type="match status" value="1"/>
</dbReference>
<evidence type="ECO:0000256" key="4">
    <source>
        <dbReference type="ARBA" id="ARBA00022679"/>
    </source>
</evidence>
<comment type="caution">
    <text evidence="14">The sequence shown here is derived from an EMBL/GenBank/DDBJ whole genome shotgun (WGS) entry which is preliminary data.</text>
</comment>
<feature type="active site" evidence="11">
    <location>
        <position position="103"/>
    </location>
</feature>
<keyword evidence="6 11" id="KW-0235">DNA replication</keyword>
<dbReference type="EMBL" id="JWHL01000018">
    <property type="protein sequence ID" value="MBR1369731.1"/>
    <property type="molecule type" value="Genomic_DNA"/>
</dbReference>
<dbReference type="Proteomes" id="UP000730161">
    <property type="component" value="Unassembled WGS sequence"/>
</dbReference>
<proteinExistence type="inferred from homology"/>
<dbReference type="GO" id="GO:1990077">
    <property type="term" value="C:primosome complex"/>
    <property type="evidence" value="ECO:0007669"/>
    <property type="project" value="UniProtKB-KW"/>
</dbReference>
<dbReference type="Pfam" id="PF01896">
    <property type="entry name" value="DNA_primase_S"/>
    <property type="match status" value="1"/>
</dbReference>
<comment type="function">
    <text evidence="11">Catalytic subunit of DNA primase, an RNA polymerase that catalyzes the synthesis of short RNA molecules used as primers for DNA polymerase during DNA replication. The small subunit contains the primase catalytic core and has DNA synthesis activity on its own. Binding to the large subunit stabilizes and modulates the activity, increasing the rate of DNA synthesis while decreasing the length of the DNA fragments, and conferring RNA synthesis capability. The DNA polymerase activity may enable DNA primase to also catalyze primer extension after primer synthesis. May also play a role in DNA repair.</text>
</comment>
<dbReference type="Gene3D" id="3.90.920.10">
    <property type="entry name" value="DNA primase, PRIM domain"/>
    <property type="match status" value="1"/>
</dbReference>
<comment type="function">
    <text evidence="13">RNA polymerase that catalyzes the synthesis of short RNA molecules used as primers for DNA polymerase during DNA replication.</text>
</comment>
<gene>
    <name evidence="11" type="primary">priS</name>
    <name evidence="14" type="ORF">RJ53_09695</name>
</gene>
<reference evidence="14" key="1">
    <citation type="submission" date="2014-12" db="EMBL/GenBank/DDBJ databases">
        <authorList>
            <person name="Huang H.-H."/>
            <person name="Chen S.-C."/>
            <person name="Lai M.-C."/>
        </authorList>
    </citation>
    <scope>NUCLEOTIDE SEQUENCE</scope>
    <source>
        <strain evidence="14">K1F9705b</strain>
    </source>
</reference>
<evidence type="ECO:0000256" key="1">
    <source>
        <dbReference type="ARBA" id="ARBA00009762"/>
    </source>
</evidence>
<organism evidence="14 15">
    <name type="scientific">Methanocalculus chunghsingensis</name>
    <dbReference type="NCBI Taxonomy" id="156457"/>
    <lineage>
        <taxon>Archaea</taxon>
        <taxon>Methanobacteriati</taxon>
        <taxon>Methanobacteriota</taxon>
        <taxon>Stenosarchaea group</taxon>
        <taxon>Methanomicrobia</taxon>
        <taxon>Methanomicrobiales</taxon>
        <taxon>Methanocalculaceae</taxon>
        <taxon>Methanocalculus</taxon>
    </lineage>
</organism>
<keyword evidence="15" id="KW-1185">Reference proteome</keyword>
<dbReference type="InterPro" id="IPR014052">
    <property type="entry name" value="DNA_primase_ssu_euk/arc"/>
</dbReference>
<protein>
    <recommendedName>
        <fullName evidence="11">DNA primase small subunit PriS</fullName>
        <ecNumber evidence="11">2.7.7.-</ecNumber>
    </recommendedName>
</protein>
<dbReference type="InterPro" id="IPR002755">
    <property type="entry name" value="DNA_primase_S"/>
</dbReference>
<comment type="similarity">
    <text evidence="1 11 12">Belongs to the eukaryotic-type primase small subunit family.</text>
</comment>
<name>A0A8J8B5F1_9EURY</name>
<feature type="active site" evidence="11">
    <location>
        <position position="105"/>
    </location>
</feature>
<comment type="subunit">
    <text evidence="11">Heterodimer of a small subunit (PriS) and a large subunit (PriL).</text>
</comment>
<evidence type="ECO:0000256" key="10">
    <source>
        <dbReference type="ARBA" id="ARBA00023211"/>
    </source>
</evidence>
<evidence type="ECO:0000256" key="8">
    <source>
        <dbReference type="ARBA" id="ARBA00022842"/>
    </source>
</evidence>
<evidence type="ECO:0000256" key="6">
    <source>
        <dbReference type="ARBA" id="ARBA00022705"/>
    </source>
</evidence>
<keyword evidence="4 11" id="KW-0808">Transferase</keyword>